<evidence type="ECO:0000256" key="1">
    <source>
        <dbReference type="ARBA" id="ARBA00001311"/>
    </source>
</evidence>
<feature type="binding site" evidence="6">
    <location>
        <position position="212"/>
    </location>
    <ligand>
        <name>substrate</name>
    </ligand>
</feature>
<dbReference type="Pfam" id="PF01425">
    <property type="entry name" value="Amidase"/>
    <property type="match status" value="1"/>
</dbReference>
<gene>
    <name evidence="8" type="ORF">PYCCODRAFT_1434368</name>
</gene>
<evidence type="ECO:0000256" key="2">
    <source>
        <dbReference type="ARBA" id="ARBA00009199"/>
    </source>
</evidence>
<sequence>MSSQLNTVPGWQEAVADKRQRLQGLIPKEWIIPPIPEDQQNVLDTPKDCGLLTDRELEITNTPDVSVILQKLANAEWSAVEVTTAFSKRAVIAHQVVNCLTEIFIEQALQRAAELDAYLKEHGRTVGPLHGLPVSLKDQFPIKGLETVMGYAAWIGPVAEEDAVLVQLLHQAGAVLYVRTNVPQTLMWGETHNNVFGRTLNPYNRKLTPGGSSGGESALIAMHGSPLGVGSDIGGSIRVPSHFCGLYGFKPSSHRIPSYGIVNSLDGQDSIPTAIGPLTISLSGVTAFIRSILNTEPWRYCPNTVPKPWVQDEYLLKNHGEGKKLCFGIMWDEGSVKPQPPVLRALGMTKKALEASGHKVIEWKSLRHAEYVAIARSTWLADGSEDYNSCLTTGEPLINSMVPGADPNDVPAFRVPRKPLTAFQQWQLNKERRALRKAHLDRWEATISETGTGRPIDALICPVAPYAAVPHGQTRSSIYTIIWNTLDCPALVIPVTKVDRHVDIKPSRESFWSDEDRAVHEMYDSEICEGLPVGIQLVGPTLLEEAVLGAGEVVDKALKAV</sequence>
<feature type="active site" description="Acyl-ester intermediate" evidence="5">
    <location>
        <position position="236"/>
    </location>
</feature>
<feature type="active site" description="Charge relay system" evidence="5">
    <location>
        <position position="212"/>
    </location>
</feature>
<dbReference type="OrthoDB" id="6428749at2759"/>
<comment type="similarity">
    <text evidence="2">Belongs to the amidase family.</text>
</comment>
<keyword evidence="4" id="KW-0378">Hydrolase</keyword>
<dbReference type="InterPro" id="IPR020556">
    <property type="entry name" value="Amidase_CS"/>
</dbReference>
<dbReference type="PIRSF" id="PIRSF001221">
    <property type="entry name" value="Amidase_fungi"/>
    <property type="match status" value="1"/>
</dbReference>
<dbReference type="PANTHER" id="PTHR46072">
    <property type="entry name" value="AMIDASE-RELATED-RELATED"/>
    <property type="match status" value="1"/>
</dbReference>
<evidence type="ECO:0000256" key="4">
    <source>
        <dbReference type="ARBA" id="ARBA00022801"/>
    </source>
</evidence>
<reference evidence="8 9" key="1">
    <citation type="journal article" date="2015" name="Biotechnol. Biofuels">
        <title>Enhanced degradation of softwood versus hardwood by the white-rot fungus Pycnoporus coccineus.</title>
        <authorList>
            <person name="Couturier M."/>
            <person name="Navarro D."/>
            <person name="Chevret D."/>
            <person name="Henrissat B."/>
            <person name="Piumi F."/>
            <person name="Ruiz-Duenas F.J."/>
            <person name="Martinez A.T."/>
            <person name="Grigoriev I.V."/>
            <person name="Riley R."/>
            <person name="Lipzen A."/>
            <person name="Berrin J.G."/>
            <person name="Master E.R."/>
            <person name="Rosso M.N."/>
        </authorList>
    </citation>
    <scope>NUCLEOTIDE SEQUENCE [LARGE SCALE GENOMIC DNA]</scope>
    <source>
        <strain evidence="8 9">BRFM310</strain>
    </source>
</reference>
<dbReference type="PANTHER" id="PTHR46072:SF2">
    <property type="entry name" value="AMIDASE (EUROFUNG)"/>
    <property type="match status" value="1"/>
</dbReference>
<evidence type="ECO:0000256" key="6">
    <source>
        <dbReference type="PIRSR" id="PIRSR001221-2"/>
    </source>
</evidence>
<dbReference type="InterPro" id="IPR036928">
    <property type="entry name" value="AS_sf"/>
</dbReference>
<evidence type="ECO:0000256" key="3">
    <source>
        <dbReference type="ARBA" id="ARBA00012922"/>
    </source>
</evidence>
<dbReference type="Gene3D" id="3.90.1300.10">
    <property type="entry name" value="Amidase signature (AS) domain"/>
    <property type="match status" value="1"/>
</dbReference>
<evidence type="ECO:0000256" key="5">
    <source>
        <dbReference type="PIRSR" id="PIRSR001221-1"/>
    </source>
</evidence>
<dbReference type="STRING" id="1353009.A0A1Y2IQS2"/>
<proteinExistence type="inferred from homology"/>
<dbReference type="SUPFAM" id="SSF75304">
    <property type="entry name" value="Amidase signature (AS) enzymes"/>
    <property type="match status" value="1"/>
</dbReference>
<dbReference type="GO" id="GO:0004040">
    <property type="term" value="F:amidase activity"/>
    <property type="evidence" value="ECO:0007669"/>
    <property type="project" value="UniProtKB-EC"/>
</dbReference>
<dbReference type="EC" id="3.5.1.4" evidence="3"/>
<evidence type="ECO:0000313" key="9">
    <source>
        <dbReference type="Proteomes" id="UP000193067"/>
    </source>
</evidence>
<feature type="binding site" evidence="6">
    <location>
        <begin position="233"/>
        <end position="236"/>
    </location>
    <ligand>
        <name>substrate</name>
    </ligand>
</feature>
<dbReference type="PROSITE" id="PS00571">
    <property type="entry name" value="AMIDASES"/>
    <property type="match status" value="1"/>
</dbReference>
<name>A0A1Y2IQS2_TRAC3</name>
<dbReference type="InterPro" id="IPR023631">
    <property type="entry name" value="Amidase_dom"/>
</dbReference>
<dbReference type="Proteomes" id="UP000193067">
    <property type="component" value="Unassembled WGS sequence"/>
</dbReference>
<keyword evidence="9" id="KW-1185">Reference proteome</keyword>
<organism evidence="8 9">
    <name type="scientific">Trametes coccinea (strain BRFM310)</name>
    <name type="common">Pycnoporus coccineus</name>
    <dbReference type="NCBI Taxonomy" id="1353009"/>
    <lineage>
        <taxon>Eukaryota</taxon>
        <taxon>Fungi</taxon>
        <taxon>Dikarya</taxon>
        <taxon>Basidiomycota</taxon>
        <taxon>Agaricomycotina</taxon>
        <taxon>Agaricomycetes</taxon>
        <taxon>Polyporales</taxon>
        <taxon>Polyporaceae</taxon>
        <taxon>Trametes</taxon>
    </lineage>
</organism>
<feature type="domain" description="Amidase" evidence="7">
    <location>
        <begin position="81"/>
        <end position="548"/>
    </location>
</feature>
<comment type="catalytic activity">
    <reaction evidence="1">
        <text>a monocarboxylic acid amide + H2O = a monocarboxylate + NH4(+)</text>
        <dbReference type="Rhea" id="RHEA:12020"/>
        <dbReference type="ChEBI" id="CHEBI:15377"/>
        <dbReference type="ChEBI" id="CHEBI:28938"/>
        <dbReference type="ChEBI" id="CHEBI:35757"/>
        <dbReference type="ChEBI" id="CHEBI:83628"/>
        <dbReference type="EC" id="3.5.1.4"/>
    </reaction>
</comment>
<protein>
    <recommendedName>
        <fullName evidence="3">amidase</fullName>
        <ecNumber evidence="3">3.5.1.4</ecNumber>
    </recommendedName>
</protein>
<dbReference type="EMBL" id="KZ084100">
    <property type="protein sequence ID" value="OSD03465.1"/>
    <property type="molecule type" value="Genomic_DNA"/>
</dbReference>
<dbReference type="AlphaFoldDB" id="A0A1Y2IQS2"/>
<accession>A0A1Y2IQS2</accession>
<feature type="binding site" evidence="6">
    <location>
        <position position="186"/>
    </location>
    <ligand>
        <name>substrate</name>
    </ligand>
</feature>
<evidence type="ECO:0000259" key="7">
    <source>
        <dbReference type="Pfam" id="PF01425"/>
    </source>
</evidence>
<evidence type="ECO:0000313" key="8">
    <source>
        <dbReference type="EMBL" id="OSD03465.1"/>
    </source>
</evidence>
<feature type="active site" description="Charge relay system" evidence="5">
    <location>
        <position position="137"/>
    </location>
</feature>